<dbReference type="Pfam" id="PF13439">
    <property type="entry name" value="Glyco_transf_4"/>
    <property type="match status" value="1"/>
</dbReference>
<keyword evidence="3" id="KW-0808">Transferase</keyword>
<gene>
    <name evidence="3" type="ORF">EV147_1361</name>
</gene>
<proteinExistence type="predicted"/>
<evidence type="ECO:0000313" key="4">
    <source>
        <dbReference type="Proteomes" id="UP000291078"/>
    </source>
</evidence>
<dbReference type="GO" id="GO:0016758">
    <property type="term" value="F:hexosyltransferase activity"/>
    <property type="evidence" value="ECO:0007669"/>
    <property type="project" value="TreeGrafter"/>
</dbReference>
<evidence type="ECO:0000259" key="2">
    <source>
        <dbReference type="Pfam" id="PF13439"/>
    </source>
</evidence>
<dbReference type="Pfam" id="PF00534">
    <property type="entry name" value="Glycos_transf_1"/>
    <property type="match status" value="1"/>
</dbReference>
<dbReference type="SUPFAM" id="SSF53756">
    <property type="entry name" value="UDP-Glycosyltransferase/glycogen phosphorylase"/>
    <property type="match status" value="1"/>
</dbReference>
<dbReference type="PANTHER" id="PTHR45947">
    <property type="entry name" value="SULFOQUINOVOSYL TRANSFERASE SQD2"/>
    <property type="match status" value="1"/>
</dbReference>
<feature type="domain" description="Glycosyl transferase family 1" evidence="1">
    <location>
        <begin position="196"/>
        <end position="359"/>
    </location>
</feature>
<dbReference type="EMBL" id="SGXM01000001">
    <property type="protein sequence ID" value="RZT42331.1"/>
    <property type="molecule type" value="Genomic_DNA"/>
</dbReference>
<dbReference type="Proteomes" id="UP000291078">
    <property type="component" value="Unassembled WGS sequence"/>
</dbReference>
<protein>
    <submittedName>
        <fullName evidence="3">Glycosyltransferase involved in cell wall biosynthesis</fullName>
    </submittedName>
</protein>
<dbReference type="InterPro" id="IPR028098">
    <property type="entry name" value="Glyco_trans_4-like_N"/>
</dbReference>
<evidence type="ECO:0000313" key="3">
    <source>
        <dbReference type="EMBL" id="RZT42331.1"/>
    </source>
</evidence>
<organism evidence="3 4">
    <name type="scientific">Cupriavidus agavae</name>
    <dbReference type="NCBI Taxonomy" id="1001822"/>
    <lineage>
        <taxon>Bacteria</taxon>
        <taxon>Pseudomonadati</taxon>
        <taxon>Pseudomonadota</taxon>
        <taxon>Betaproteobacteria</taxon>
        <taxon>Burkholderiales</taxon>
        <taxon>Burkholderiaceae</taxon>
        <taxon>Cupriavidus</taxon>
    </lineage>
</organism>
<accession>A0A4Q7S7E4</accession>
<dbReference type="RefSeq" id="WP_130390332.1">
    <property type="nucleotide sequence ID" value="NZ_SGXM01000001.1"/>
</dbReference>
<dbReference type="InterPro" id="IPR050194">
    <property type="entry name" value="Glycosyltransferase_grp1"/>
</dbReference>
<evidence type="ECO:0000259" key="1">
    <source>
        <dbReference type="Pfam" id="PF00534"/>
    </source>
</evidence>
<feature type="domain" description="Glycosyltransferase subfamily 4-like N-terminal" evidence="2">
    <location>
        <begin position="24"/>
        <end position="188"/>
    </location>
</feature>
<sequence length="393" mass="42458">MTVTVNPDTKGQLRVALVAEAVSGGVAMHVADLIRGLSAGGVAAHLVVPAGERLDRSIFDDSVLDRCASIGQVPMPHRIGWRDPLAWLAVYRQLLRIRPDIVHSHSSKAGVLARCCRGPWRQVYTPHALYTLNPALSPLRRRVIGGIERLLGNHACDRLVAVSGAEASHAHEALRIARQRITTIPNGVPSFDTLPRAEARRTLGIDPDRFVVGFIGRLVYQKGLDRLIGVADLLRGRLGCPAQIAVIGQGDFAAVAGCPADAVPPNVRLVGAVAQARRYLGAFDALLLPSRYEGLPYVYLEAMQAGVPIVTTAVAGASELVDAEEIGLVVTNTDDPWPLASALARVHDDAALRERLRRNCAAAAQRHSVEAMVHRVMRLYHDLMAPRRQGTMQ</sequence>
<dbReference type="OrthoDB" id="9813211at2"/>
<comment type="caution">
    <text evidence="3">The sequence shown here is derived from an EMBL/GenBank/DDBJ whole genome shotgun (WGS) entry which is preliminary data.</text>
</comment>
<dbReference type="InterPro" id="IPR001296">
    <property type="entry name" value="Glyco_trans_1"/>
</dbReference>
<reference evidence="3 4" key="1">
    <citation type="journal article" date="2015" name="Stand. Genomic Sci.">
        <title>Genomic Encyclopedia of Bacterial and Archaeal Type Strains, Phase III: the genomes of soil and plant-associated and newly described type strains.</title>
        <authorList>
            <person name="Whitman W.B."/>
            <person name="Woyke T."/>
            <person name="Klenk H.P."/>
            <person name="Zhou Y."/>
            <person name="Lilburn T.G."/>
            <person name="Beck B.J."/>
            <person name="De Vos P."/>
            <person name="Vandamme P."/>
            <person name="Eisen J.A."/>
            <person name="Garrity G."/>
            <person name="Hugenholtz P."/>
            <person name="Kyrpides N.C."/>
        </authorList>
    </citation>
    <scope>NUCLEOTIDE SEQUENCE [LARGE SCALE GENOMIC DNA]</scope>
    <source>
        <strain evidence="3 4">ASC-9842</strain>
    </source>
</reference>
<dbReference type="AlphaFoldDB" id="A0A4Q7S7E4"/>
<keyword evidence="4" id="KW-1185">Reference proteome</keyword>
<dbReference type="CDD" id="cd03801">
    <property type="entry name" value="GT4_PimA-like"/>
    <property type="match status" value="1"/>
</dbReference>
<dbReference type="Gene3D" id="3.40.50.2000">
    <property type="entry name" value="Glycogen Phosphorylase B"/>
    <property type="match status" value="2"/>
</dbReference>
<dbReference type="PANTHER" id="PTHR45947:SF3">
    <property type="entry name" value="SULFOQUINOVOSYL TRANSFERASE SQD2"/>
    <property type="match status" value="1"/>
</dbReference>
<name>A0A4Q7S7E4_9BURK</name>